<accession>A0A8S2DQL5</accession>
<dbReference type="EMBL" id="CAJOBA010004973">
    <property type="protein sequence ID" value="CAF3729150.1"/>
    <property type="molecule type" value="Genomic_DNA"/>
</dbReference>
<gene>
    <name evidence="1" type="ORF">OVA965_LOCUS12382</name>
    <name evidence="2" type="ORF">TMI583_LOCUS12386</name>
</gene>
<dbReference type="EMBL" id="CAJNOK010004968">
    <property type="protein sequence ID" value="CAF0955931.1"/>
    <property type="molecule type" value="Genomic_DNA"/>
</dbReference>
<name>A0A8S2DQL5_9BILA</name>
<evidence type="ECO:0000313" key="1">
    <source>
        <dbReference type="EMBL" id="CAF0955931.1"/>
    </source>
</evidence>
<evidence type="ECO:0000313" key="3">
    <source>
        <dbReference type="Proteomes" id="UP000677228"/>
    </source>
</evidence>
<dbReference type="AlphaFoldDB" id="A0A8S2DQL5"/>
<dbReference type="Proteomes" id="UP000682733">
    <property type="component" value="Unassembled WGS sequence"/>
</dbReference>
<proteinExistence type="predicted"/>
<evidence type="ECO:0000313" key="2">
    <source>
        <dbReference type="EMBL" id="CAF3729150.1"/>
    </source>
</evidence>
<protein>
    <submittedName>
        <fullName evidence="1">Uncharacterized protein</fullName>
    </submittedName>
</protein>
<reference evidence="1" key="1">
    <citation type="submission" date="2021-02" db="EMBL/GenBank/DDBJ databases">
        <authorList>
            <person name="Nowell W R."/>
        </authorList>
    </citation>
    <scope>NUCLEOTIDE SEQUENCE</scope>
</reference>
<organism evidence="1 3">
    <name type="scientific">Didymodactylos carnosus</name>
    <dbReference type="NCBI Taxonomy" id="1234261"/>
    <lineage>
        <taxon>Eukaryota</taxon>
        <taxon>Metazoa</taxon>
        <taxon>Spiralia</taxon>
        <taxon>Gnathifera</taxon>
        <taxon>Rotifera</taxon>
        <taxon>Eurotatoria</taxon>
        <taxon>Bdelloidea</taxon>
        <taxon>Philodinida</taxon>
        <taxon>Philodinidae</taxon>
        <taxon>Didymodactylos</taxon>
    </lineage>
</organism>
<sequence>MPSSANFDGGYSYSAQALAAVSITPGATIAHKGVYFLWPMGTNNNVQANGQVINTTGMMGYTLGFLGAGANGLQGGNIIVTYNDATTQTFQLTFNDWYLNTPTSGTEILATTIWDQCSGGSCTSAGHDVSIYFSAFTIDPTKTIQSITLPVNSNLHIFAIGTNCLPGS</sequence>
<dbReference type="Proteomes" id="UP000677228">
    <property type="component" value="Unassembled WGS sequence"/>
</dbReference>
<comment type="caution">
    <text evidence="1">The sequence shown here is derived from an EMBL/GenBank/DDBJ whole genome shotgun (WGS) entry which is preliminary data.</text>
</comment>